<dbReference type="RefSeq" id="WP_133586621.1">
    <property type="nucleotide sequence ID" value="NZ_SNYV01000019.1"/>
</dbReference>
<name>A0A4R6W4E1_9SPHI</name>
<evidence type="ECO:0000313" key="2">
    <source>
        <dbReference type="EMBL" id="TDQ73444.1"/>
    </source>
</evidence>
<accession>A0A4R6W4E1</accession>
<proteinExistence type="predicted"/>
<dbReference type="AlphaFoldDB" id="A0A4R6W4E1"/>
<keyword evidence="3" id="KW-1185">Reference proteome</keyword>
<evidence type="ECO:0000313" key="3">
    <source>
        <dbReference type="Proteomes" id="UP000295292"/>
    </source>
</evidence>
<feature type="signal peptide" evidence="1">
    <location>
        <begin position="1"/>
        <end position="24"/>
    </location>
</feature>
<evidence type="ECO:0000256" key="1">
    <source>
        <dbReference type="SAM" id="SignalP"/>
    </source>
</evidence>
<sequence>MNKRILTIALLGLPMLFGTNASHAQLKEVSYLTMASARSISVCRTGFEMRQVVAYNENVVFLQAVSCGEYRTNDSF</sequence>
<dbReference type="Proteomes" id="UP000295292">
    <property type="component" value="Unassembled WGS sequence"/>
</dbReference>
<keyword evidence="1" id="KW-0732">Signal</keyword>
<reference evidence="2 3" key="1">
    <citation type="submission" date="2019-03" db="EMBL/GenBank/DDBJ databases">
        <title>Genomic Encyclopedia of Archaeal and Bacterial Type Strains, Phase II (KMG-II): from individual species to whole genera.</title>
        <authorList>
            <person name="Goeker M."/>
        </authorList>
    </citation>
    <scope>NUCLEOTIDE SEQUENCE [LARGE SCALE GENOMIC DNA]</scope>
    <source>
        <strain evidence="2 3">DSM 28353</strain>
    </source>
</reference>
<protein>
    <submittedName>
        <fullName evidence="2">Uncharacterized protein</fullName>
    </submittedName>
</protein>
<comment type="caution">
    <text evidence="2">The sequence shown here is derived from an EMBL/GenBank/DDBJ whole genome shotgun (WGS) entry which is preliminary data.</text>
</comment>
<feature type="chain" id="PRO_5020645435" evidence="1">
    <location>
        <begin position="25"/>
        <end position="76"/>
    </location>
</feature>
<gene>
    <name evidence="2" type="ORF">CLV99_4496</name>
</gene>
<dbReference type="EMBL" id="SNYV01000019">
    <property type="protein sequence ID" value="TDQ73444.1"/>
    <property type="molecule type" value="Genomic_DNA"/>
</dbReference>
<organism evidence="2 3">
    <name type="scientific">Sphingobacterium yanglingense</name>
    <dbReference type="NCBI Taxonomy" id="1437280"/>
    <lineage>
        <taxon>Bacteria</taxon>
        <taxon>Pseudomonadati</taxon>
        <taxon>Bacteroidota</taxon>
        <taxon>Sphingobacteriia</taxon>
        <taxon>Sphingobacteriales</taxon>
        <taxon>Sphingobacteriaceae</taxon>
        <taxon>Sphingobacterium</taxon>
    </lineage>
</organism>